<sequence>MALKTFVKLNSISNLTDARYGAGMYVNLLGFDLNRGSENFISPETFKEITGWVSGVDLVGQFTYKSEPDILQVLREYPGITWVEFDRIDGLKVLAGSGYNLIYKIPLLEIRHIELEVADGMANAEIILHVTSDQQPLSLEDLETLAILSKNCKVILGSGITKDNILDLIENTGIYGISLSGGEETKPGLKDLNELADILEKLEIEE</sequence>
<reference evidence="8 9" key="1">
    <citation type="journal article" date="2019" name="Int. J. Syst. Evol. Microbiol.">
        <title>The Global Catalogue of Microorganisms (GCM) 10K type strain sequencing project: providing services to taxonomists for standard genome sequencing and annotation.</title>
        <authorList>
            <consortium name="The Broad Institute Genomics Platform"/>
            <consortium name="The Broad Institute Genome Sequencing Center for Infectious Disease"/>
            <person name="Wu L."/>
            <person name="Ma J."/>
        </authorList>
    </citation>
    <scope>NUCLEOTIDE SEQUENCE [LARGE SCALE GENOMIC DNA]</scope>
    <source>
        <strain evidence="8 9">JCM 16112</strain>
    </source>
</reference>
<proteinExistence type="predicted"/>
<gene>
    <name evidence="8" type="ORF">GCM10009119_01010</name>
</gene>
<evidence type="ECO:0000313" key="9">
    <source>
        <dbReference type="Proteomes" id="UP001500469"/>
    </source>
</evidence>
<dbReference type="EC" id="5.3.1.24" evidence="2"/>
<dbReference type="Gene3D" id="3.20.20.70">
    <property type="entry name" value="Aldolase class I"/>
    <property type="match status" value="1"/>
</dbReference>
<accession>A0ABN1MVG2</accession>
<name>A0ABN1MVG2_9BACT</name>
<evidence type="ECO:0000256" key="2">
    <source>
        <dbReference type="ARBA" id="ARBA00012572"/>
    </source>
</evidence>
<evidence type="ECO:0000259" key="7">
    <source>
        <dbReference type="Pfam" id="PF00697"/>
    </source>
</evidence>
<organism evidence="8 9">
    <name type="scientific">Algoriphagus jejuensis</name>
    <dbReference type="NCBI Taxonomy" id="419934"/>
    <lineage>
        <taxon>Bacteria</taxon>
        <taxon>Pseudomonadati</taxon>
        <taxon>Bacteroidota</taxon>
        <taxon>Cytophagia</taxon>
        <taxon>Cytophagales</taxon>
        <taxon>Cyclobacteriaceae</taxon>
        <taxon>Algoriphagus</taxon>
    </lineage>
</organism>
<dbReference type="InterPro" id="IPR001240">
    <property type="entry name" value="PRAI_dom"/>
</dbReference>
<keyword evidence="4" id="KW-0822">Tryptophan biosynthesis</keyword>
<evidence type="ECO:0000256" key="5">
    <source>
        <dbReference type="ARBA" id="ARBA00023141"/>
    </source>
</evidence>
<feature type="domain" description="N-(5'phosphoribosyl) anthranilate isomerase (PRAI)" evidence="7">
    <location>
        <begin position="148"/>
        <end position="200"/>
    </location>
</feature>
<keyword evidence="5" id="KW-0057">Aromatic amino acid biosynthesis</keyword>
<dbReference type="Pfam" id="PF00697">
    <property type="entry name" value="PRAI"/>
    <property type="match status" value="1"/>
</dbReference>
<evidence type="ECO:0000256" key="3">
    <source>
        <dbReference type="ARBA" id="ARBA00022605"/>
    </source>
</evidence>
<dbReference type="EMBL" id="BAAAFI010000001">
    <property type="protein sequence ID" value="GAA0877133.1"/>
    <property type="molecule type" value="Genomic_DNA"/>
</dbReference>
<evidence type="ECO:0000256" key="1">
    <source>
        <dbReference type="ARBA" id="ARBA00004664"/>
    </source>
</evidence>
<evidence type="ECO:0000256" key="6">
    <source>
        <dbReference type="ARBA" id="ARBA00023235"/>
    </source>
</evidence>
<dbReference type="Proteomes" id="UP001500469">
    <property type="component" value="Unassembled WGS sequence"/>
</dbReference>
<comment type="caution">
    <text evidence="8">The sequence shown here is derived from an EMBL/GenBank/DDBJ whole genome shotgun (WGS) entry which is preliminary data.</text>
</comment>
<dbReference type="InterPro" id="IPR011060">
    <property type="entry name" value="RibuloseP-bd_barrel"/>
</dbReference>
<keyword evidence="9" id="KW-1185">Reference proteome</keyword>
<comment type="pathway">
    <text evidence="1">Amino-acid biosynthesis; L-tryptophan biosynthesis; L-tryptophan from chorismate: step 3/5.</text>
</comment>
<evidence type="ECO:0000256" key="4">
    <source>
        <dbReference type="ARBA" id="ARBA00022822"/>
    </source>
</evidence>
<dbReference type="InterPro" id="IPR013785">
    <property type="entry name" value="Aldolase_TIM"/>
</dbReference>
<protein>
    <recommendedName>
        <fullName evidence="2">phosphoribosylanthranilate isomerase</fullName>
        <ecNumber evidence="2">5.3.1.24</ecNumber>
    </recommendedName>
</protein>
<dbReference type="RefSeq" id="WP_343847829.1">
    <property type="nucleotide sequence ID" value="NZ_BAAAFI010000001.1"/>
</dbReference>
<evidence type="ECO:0000313" key="8">
    <source>
        <dbReference type="EMBL" id="GAA0877133.1"/>
    </source>
</evidence>
<keyword evidence="3" id="KW-0028">Amino-acid biosynthesis</keyword>
<dbReference type="SUPFAM" id="SSF51366">
    <property type="entry name" value="Ribulose-phoshate binding barrel"/>
    <property type="match status" value="1"/>
</dbReference>
<keyword evidence="6" id="KW-0413">Isomerase</keyword>